<feature type="signal peptide" evidence="2">
    <location>
        <begin position="1"/>
        <end position="22"/>
    </location>
</feature>
<reference evidence="4 5" key="1">
    <citation type="submission" date="2014-11" db="EMBL/GenBank/DDBJ databases">
        <title>Tamlana sedimentorum sp. nov., isolated from shallow sand sediments of the Sea of Japan.</title>
        <authorList>
            <person name="Romanenko L.A."/>
        </authorList>
    </citation>
    <scope>NUCLEOTIDE SEQUENCE [LARGE SCALE GENOMIC DNA]</scope>
    <source>
        <strain evidence="4 5">JCM 19808</strain>
    </source>
</reference>
<dbReference type="STRING" id="1435349.PW52_04745"/>
<evidence type="ECO:0000256" key="1">
    <source>
        <dbReference type="ARBA" id="ARBA00022729"/>
    </source>
</evidence>
<dbReference type="AlphaFoldDB" id="A0A0D7WBH4"/>
<feature type="chain" id="PRO_5002325518" description="Secretion system C-terminal sorting domain-containing protein" evidence="2">
    <location>
        <begin position="23"/>
        <end position="402"/>
    </location>
</feature>
<feature type="domain" description="Secretion system C-terminal sorting" evidence="3">
    <location>
        <begin position="332"/>
        <end position="395"/>
    </location>
</feature>
<gene>
    <name evidence="4" type="ORF">PW52_04745</name>
</gene>
<dbReference type="OrthoDB" id="1081439at2"/>
<name>A0A0D7WBH4_9FLAO</name>
<dbReference type="PATRIC" id="fig|1435349.4.peg.1866"/>
<evidence type="ECO:0000313" key="4">
    <source>
        <dbReference type="EMBL" id="KJD36466.1"/>
    </source>
</evidence>
<dbReference type="EMBL" id="JTDW01000003">
    <property type="protein sequence ID" value="KJD36466.1"/>
    <property type="molecule type" value="Genomic_DNA"/>
</dbReference>
<keyword evidence="1 2" id="KW-0732">Signal</keyword>
<evidence type="ECO:0000313" key="5">
    <source>
        <dbReference type="Proteomes" id="UP000032578"/>
    </source>
</evidence>
<proteinExistence type="predicted"/>
<accession>A0A0D7WBH4</accession>
<dbReference type="RefSeq" id="WP_044631780.1">
    <property type="nucleotide sequence ID" value="NZ_JTDW01000003.1"/>
</dbReference>
<dbReference type="Pfam" id="PF18962">
    <property type="entry name" value="Por_Secre_tail"/>
    <property type="match status" value="1"/>
</dbReference>
<dbReference type="Proteomes" id="UP000032578">
    <property type="component" value="Unassembled WGS sequence"/>
</dbReference>
<organism evidence="4 5">
    <name type="scientific">Neotamlana sedimentorum</name>
    <dbReference type="NCBI Taxonomy" id="1435349"/>
    <lineage>
        <taxon>Bacteria</taxon>
        <taxon>Pseudomonadati</taxon>
        <taxon>Bacteroidota</taxon>
        <taxon>Flavobacteriia</taxon>
        <taxon>Flavobacteriales</taxon>
        <taxon>Flavobacteriaceae</taxon>
        <taxon>Neotamlana</taxon>
    </lineage>
</organism>
<evidence type="ECO:0000256" key="2">
    <source>
        <dbReference type="SAM" id="SignalP"/>
    </source>
</evidence>
<sequence>MKNSLIAYFVLCCGIFASSAQSIGIAEYFFNNDPGIGNGNTLTVNNNSGILTQTFSIPTSELNEGHNSLYIRTQNSENKWSLYDRKNFYLVKILNANIVEAEYFFNEDLGIGNGSSLTVNSNTGELTQTFSIPITTLPVGFNSLYIRTKTSDNQWSLYDRENFYIVSLNNYTVKAAEYFFNTDPGVGNGNAISINDNDGNLTQLFTIPTDELLDGFNSFYLRTQDNANHWSLYDRKLIYIKNYNLTPDEVIAAEYFIDEDLGIGNGTPFNFVNPSESTQMLSINTNNLEEGEHMFYIRVQDSNGDWSIYDSALFTIDASLSTKNSILSSVSLYPNPVKNELNIKIPNHINIKETKIYNNVGQKVYQSLNNNSKLNLKHLESGMYILILHTDAGDAAFKILKN</sequence>
<evidence type="ECO:0000259" key="3">
    <source>
        <dbReference type="Pfam" id="PF18962"/>
    </source>
</evidence>
<keyword evidence="5" id="KW-1185">Reference proteome</keyword>
<protein>
    <recommendedName>
        <fullName evidence="3">Secretion system C-terminal sorting domain-containing protein</fullName>
    </recommendedName>
</protein>
<dbReference type="InterPro" id="IPR026444">
    <property type="entry name" value="Secre_tail"/>
</dbReference>
<comment type="caution">
    <text evidence="4">The sequence shown here is derived from an EMBL/GenBank/DDBJ whole genome shotgun (WGS) entry which is preliminary data.</text>
</comment>
<dbReference type="NCBIfam" id="TIGR04183">
    <property type="entry name" value="Por_Secre_tail"/>
    <property type="match status" value="1"/>
</dbReference>